<dbReference type="AlphaFoldDB" id="A0A1Y6ISH5"/>
<accession>A0A1Y6ISH5</accession>
<gene>
    <name evidence="1" type="ORF">SBX37_15065</name>
    <name evidence="2" type="ORF">VIM7927_00245</name>
</gene>
<keyword evidence="4" id="KW-1185">Reference proteome</keyword>
<evidence type="ECO:0000313" key="2">
    <source>
        <dbReference type="EMBL" id="SMR99023.1"/>
    </source>
</evidence>
<proteinExistence type="predicted"/>
<dbReference type="EMBL" id="FXXI01000001">
    <property type="protein sequence ID" value="SMR99023.1"/>
    <property type="molecule type" value="Genomic_DNA"/>
</dbReference>
<evidence type="ECO:0000313" key="4">
    <source>
        <dbReference type="Proteomes" id="UP001283366"/>
    </source>
</evidence>
<dbReference type="EMBL" id="JAWRCO010000001">
    <property type="protein sequence ID" value="MDW6004180.1"/>
    <property type="molecule type" value="Genomic_DNA"/>
</dbReference>
<reference evidence="1 4" key="2">
    <citation type="submission" date="2023-11" db="EMBL/GenBank/DDBJ databases">
        <title>Plant-associative lifestyle of Vibrio porteresiae and its evolutionary dynamics.</title>
        <authorList>
            <person name="Rameshkumar N."/>
            <person name="Kirti K."/>
        </authorList>
    </citation>
    <scope>NUCLEOTIDE SEQUENCE [LARGE SCALE GENOMIC DNA]</scope>
    <source>
        <strain evidence="1 4">MSSRF38</strain>
    </source>
</reference>
<organism evidence="2 3">
    <name type="scientific">Vibrio mangrovi</name>
    <dbReference type="NCBI Taxonomy" id="474394"/>
    <lineage>
        <taxon>Bacteria</taxon>
        <taxon>Pseudomonadati</taxon>
        <taxon>Pseudomonadota</taxon>
        <taxon>Gammaproteobacteria</taxon>
        <taxon>Vibrionales</taxon>
        <taxon>Vibrionaceae</taxon>
        <taxon>Vibrio</taxon>
    </lineage>
</organism>
<protein>
    <submittedName>
        <fullName evidence="2">Uncharacterized protein</fullName>
    </submittedName>
</protein>
<reference evidence="2 3" key="1">
    <citation type="submission" date="2017-05" db="EMBL/GenBank/DDBJ databases">
        <authorList>
            <person name="Song R."/>
            <person name="Chenine A.L."/>
            <person name="Ruprecht R.M."/>
        </authorList>
    </citation>
    <scope>NUCLEOTIDE SEQUENCE [LARGE SCALE GENOMIC DNA]</scope>
    <source>
        <strain evidence="2 3">CECT 7927</strain>
    </source>
</reference>
<dbReference type="OrthoDB" id="2451827at2"/>
<evidence type="ECO:0000313" key="1">
    <source>
        <dbReference type="EMBL" id="MDW6004180.1"/>
    </source>
</evidence>
<name>A0A1Y6ISH5_9VIBR</name>
<dbReference type="Proteomes" id="UP000196125">
    <property type="component" value="Unassembled WGS sequence"/>
</dbReference>
<dbReference type="RefSeq" id="WP_087479094.1">
    <property type="nucleotide sequence ID" value="NZ_AP024883.1"/>
</dbReference>
<dbReference type="Proteomes" id="UP001283366">
    <property type="component" value="Unassembled WGS sequence"/>
</dbReference>
<sequence>MAARDKAIQGREDISRFVVHLTRDDYKDFDFGSTADENFRNIIEERFIGAYSAHCINAQQIPEDAEKSFYVACFSEVPLTQLHLLTRKMEGRRTELKPYGIVFSREFILSKGAQPAIYINSYGDNTDIRDAVDSLFDMARRTGFKRGEIRKILPYLNAMHERYDFTWEREWRIVGGIAFRPKDVVAVILPLEEELDLREEFIEKGIPVLSPGLTYEEIVNQFSLQQKATRTAWIRNKKRRSRK</sequence>
<evidence type="ECO:0000313" key="3">
    <source>
        <dbReference type="Proteomes" id="UP000196125"/>
    </source>
</evidence>